<evidence type="ECO:0000313" key="2">
    <source>
        <dbReference type="EMBL" id="RSM11813.1"/>
    </source>
</evidence>
<gene>
    <name evidence="2" type="ORF">CDV31_006581</name>
</gene>
<proteinExistence type="predicted"/>
<name>A0A428UCC3_9HYPO</name>
<sequence>MIKNKQAEVDQAKREKEQLKELNLARHAVEVAEDVVELEPDLAKWATDHAKTTFNIRKVEFSDSVRSLVHPDEGGPPLRVKIEGTVLGEEINWEIVWKPKFDLVKFIKELFTLLWEELKRLVKEIV</sequence>
<dbReference type="EMBL" id="NIZV01000075">
    <property type="protein sequence ID" value="RSM11813.1"/>
    <property type="molecule type" value="Genomic_DNA"/>
</dbReference>
<feature type="coiled-coil region" evidence="1">
    <location>
        <begin position="2"/>
        <end position="32"/>
    </location>
</feature>
<organism evidence="2 3">
    <name type="scientific">Fusarium ambrosium</name>
    <dbReference type="NCBI Taxonomy" id="131363"/>
    <lineage>
        <taxon>Eukaryota</taxon>
        <taxon>Fungi</taxon>
        <taxon>Dikarya</taxon>
        <taxon>Ascomycota</taxon>
        <taxon>Pezizomycotina</taxon>
        <taxon>Sordariomycetes</taxon>
        <taxon>Hypocreomycetidae</taxon>
        <taxon>Hypocreales</taxon>
        <taxon>Nectriaceae</taxon>
        <taxon>Fusarium</taxon>
        <taxon>Fusarium solani species complex</taxon>
    </lineage>
</organism>
<evidence type="ECO:0000256" key="1">
    <source>
        <dbReference type="SAM" id="Coils"/>
    </source>
</evidence>
<comment type="caution">
    <text evidence="2">The sequence shown here is derived from an EMBL/GenBank/DDBJ whole genome shotgun (WGS) entry which is preliminary data.</text>
</comment>
<keyword evidence="1" id="KW-0175">Coiled coil</keyword>
<accession>A0A428UCC3</accession>
<protein>
    <submittedName>
        <fullName evidence="2">Uncharacterized protein</fullName>
    </submittedName>
</protein>
<evidence type="ECO:0000313" key="3">
    <source>
        <dbReference type="Proteomes" id="UP000288429"/>
    </source>
</evidence>
<reference evidence="2 3" key="1">
    <citation type="submission" date="2017-06" db="EMBL/GenBank/DDBJ databases">
        <title>Cmopartive genomic analysis of Ambrosia Fusariam Clade fungi.</title>
        <authorList>
            <person name="Stajich J.E."/>
            <person name="Carrillo J."/>
            <person name="Kijimoto T."/>
            <person name="Eskalen A."/>
            <person name="O'Donnell K."/>
            <person name="Kasson M."/>
        </authorList>
    </citation>
    <scope>NUCLEOTIDE SEQUENCE [LARGE SCALE GENOMIC DNA]</scope>
    <source>
        <strain evidence="2 3">NRRL 20438</strain>
    </source>
</reference>
<dbReference type="AlphaFoldDB" id="A0A428UCC3"/>
<dbReference type="Proteomes" id="UP000288429">
    <property type="component" value="Unassembled WGS sequence"/>
</dbReference>
<keyword evidence="3" id="KW-1185">Reference proteome</keyword>